<dbReference type="PANTHER" id="PTHR26312:SF176">
    <property type="entry name" value="TETRATRICOPEPTIDE-LIKE HELICAL DOMAIN-CONTAINING PROTEIN-RELATED"/>
    <property type="match status" value="1"/>
</dbReference>
<dbReference type="Gene3D" id="1.25.40.10">
    <property type="entry name" value="Tetratricopeptide repeat domain"/>
    <property type="match status" value="1"/>
</dbReference>
<evidence type="ECO:0000313" key="2">
    <source>
        <dbReference type="Proteomes" id="UP000091857"/>
    </source>
</evidence>
<dbReference type="AlphaFoldDB" id="A0A2C9VKZ4"/>
<dbReference type="SUPFAM" id="SSF48452">
    <property type="entry name" value="TPR-like"/>
    <property type="match status" value="1"/>
</dbReference>
<dbReference type="PANTHER" id="PTHR26312">
    <property type="entry name" value="TETRATRICOPEPTIDE REPEAT PROTEIN 5"/>
    <property type="match status" value="1"/>
</dbReference>
<sequence>MGLESLQSLQNFNLLAAHSSSYSLKLVCARSSSLSSFQSQCNLSFSYSFGRPCILFVSCGDLPSSGLKQSCRAHFKGSFDDEFEDFPRKFCVSDGKISKNSTCNGGDKSRERTDYSISFLPTFLEPNFLGIQRELSERDEIEKMSIVRKANSVEIPLSLRIIGRKQKCEGGSVDSEDFAHCSAKKAFSSMVFMIRELQNYAVSTRGELCREDLHGVLNKLHKEMNASYVWLFKQVFSRTPNLMVDVMRLSANFTVNSLVDNMAANRSRRLHHNLVTTQEMSRKQVSVERSLTSLPEISFPGYEEMIKDEEEMKLWKSMVEEASMLQEKSTYPVLDQETKKQLVSAISVELEAEDYLEFHTTDIVYQMSVSEDPNNSLLSNYAQFLYLVRHDYDRAEECFKRAIMTGQADPETFSRYADFLWVVRKDLWSAEEFYQQAIEAAPDSHYYASKYAHFLWSTGGEDTCFLSS</sequence>
<accession>A0A2C9VKZ4</accession>
<dbReference type="InterPro" id="IPR011990">
    <property type="entry name" value="TPR-like_helical_dom_sf"/>
</dbReference>
<keyword evidence="2" id="KW-1185">Reference proteome</keyword>
<dbReference type="Gramene" id="Manes.07G126800.3.v8.1">
    <property type="protein sequence ID" value="Manes.07G126800.3.v8.1.CDS"/>
    <property type="gene ID" value="Manes.07G126800.v8.1"/>
</dbReference>
<dbReference type="Proteomes" id="UP000091857">
    <property type="component" value="Chromosome 7"/>
</dbReference>
<dbReference type="EMBL" id="CM004393">
    <property type="protein sequence ID" value="OAY46224.1"/>
    <property type="molecule type" value="Genomic_DNA"/>
</dbReference>
<evidence type="ECO:0000313" key="1">
    <source>
        <dbReference type="EMBL" id="OAY46224.1"/>
    </source>
</evidence>
<comment type="caution">
    <text evidence="1">The sequence shown here is derived from an EMBL/GenBank/DDBJ whole genome shotgun (WGS) entry which is preliminary data.</text>
</comment>
<organism evidence="1 2">
    <name type="scientific">Manihot esculenta</name>
    <name type="common">Cassava</name>
    <name type="synonym">Jatropha manihot</name>
    <dbReference type="NCBI Taxonomy" id="3983"/>
    <lineage>
        <taxon>Eukaryota</taxon>
        <taxon>Viridiplantae</taxon>
        <taxon>Streptophyta</taxon>
        <taxon>Embryophyta</taxon>
        <taxon>Tracheophyta</taxon>
        <taxon>Spermatophyta</taxon>
        <taxon>Magnoliopsida</taxon>
        <taxon>eudicotyledons</taxon>
        <taxon>Gunneridae</taxon>
        <taxon>Pentapetalae</taxon>
        <taxon>rosids</taxon>
        <taxon>fabids</taxon>
        <taxon>Malpighiales</taxon>
        <taxon>Euphorbiaceae</taxon>
        <taxon>Crotonoideae</taxon>
        <taxon>Manihoteae</taxon>
        <taxon>Manihot</taxon>
    </lineage>
</organism>
<dbReference type="STRING" id="3983.A0A2C9VKZ4"/>
<reference evidence="2" key="1">
    <citation type="journal article" date="2016" name="Nat. Biotechnol.">
        <title>Sequencing wild and cultivated cassava and related species reveals extensive interspecific hybridization and genetic diversity.</title>
        <authorList>
            <person name="Bredeson J.V."/>
            <person name="Lyons J.B."/>
            <person name="Prochnik S.E."/>
            <person name="Wu G.A."/>
            <person name="Ha C.M."/>
            <person name="Edsinger-Gonzales E."/>
            <person name="Grimwood J."/>
            <person name="Schmutz J."/>
            <person name="Rabbi I.Y."/>
            <person name="Egesi C."/>
            <person name="Nauluvula P."/>
            <person name="Lebot V."/>
            <person name="Ndunguru J."/>
            <person name="Mkamilo G."/>
            <person name="Bart R.S."/>
            <person name="Setter T.L."/>
            <person name="Gleadow R.M."/>
            <person name="Kulakow P."/>
            <person name="Ferguson M.E."/>
            <person name="Rounsley S."/>
            <person name="Rokhsar D.S."/>
        </authorList>
    </citation>
    <scope>NUCLEOTIDE SEQUENCE [LARGE SCALE GENOMIC DNA]</scope>
    <source>
        <strain evidence="2">cv. AM560-2</strain>
    </source>
</reference>
<name>A0A2C9VKZ4_MANES</name>
<gene>
    <name evidence="1" type="ORF">MANES_07G126800v8</name>
</gene>
<proteinExistence type="predicted"/>
<protein>
    <submittedName>
        <fullName evidence="1">Uncharacterized protein</fullName>
    </submittedName>
</protein>
<dbReference type="OrthoDB" id="1924189at2759"/>